<comment type="caution">
    <text evidence="3">The sequence shown here is derived from an EMBL/GenBank/DDBJ whole genome shotgun (WGS) entry which is preliminary data.</text>
</comment>
<dbReference type="RefSeq" id="WP_055704863.1">
    <property type="nucleotide sequence ID" value="NZ_JBPJFI010000001.1"/>
</dbReference>
<feature type="region of interest" description="Disordered" evidence="1">
    <location>
        <begin position="24"/>
        <end position="79"/>
    </location>
</feature>
<feature type="chain" id="PRO_5022081090" evidence="2">
    <location>
        <begin position="28"/>
        <end position="79"/>
    </location>
</feature>
<keyword evidence="2" id="KW-0732">Signal</keyword>
<sequence length="79" mass="7946">MRVRRALAIVIATPVLLATIGVTGASASPRPQPAGDGPSARHHHAADSRGAAAAQSPDEAEQEEGLLGTLTGEILGRTA</sequence>
<name>A0A542UHF8_9ACTN</name>
<dbReference type="AlphaFoldDB" id="A0A542UHF8"/>
<keyword evidence="4" id="KW-1185">Reference proteome</keyword>
<proteinExistence type="predicted"/>
<reference evidence="3 4" key="1">
    <citation type="submission" date="2019-06" db="EMBL/GenBank/DDBJ databases">
        <title>Sequencing the genomes of 1000 actinobacteria strains.</title>
        <authorList>
            <person name="Klenk H.-P."/>
        </authorList>
    </citation>
    <scope>NUCLEOTIDE SEQUENCE [LARGE SCALE GENOMIC DNA]</scope>
    <source>
        <strain evidence="3 4">DSM 41929</strain>
    </source>
</reference>
<gene>
    <name evidence="3" type="ORF">FB563_3534</name>
</gene>
<evidence type="ECO:0000313" key="3">
    <source>
        <dbReference type="EMBL" id="TQK98503.1"/>
    </source>
</evidence>
<accession>A0A542UHF8</accession>
<feature type="compositionally biased region" description="Low complexity" evidence="1">
    <location>
        <begin position="65"/>
        <end position="79"/>
    </location>
</feature>
<organism evidence="3 4">
    <name type="scientific">Streptomyces puniciscabiei</name>
    <dbReference type="NCBI Taxonomy" id="164348"/>
    <lineage>
        <taxon>Bacteria</taxon>
        <taxon>Bacillati</taxon>
        <taxon>Actinomycetota</taxon>
        <taxon>Actinomycetes</taxon>
        <taxon>Kitasatosporales</taxon>
        <taxon>Streptomycetaceae</taxon>
        <taxon>Streptomyces</taxon>
    </lineage>
</organism>
<protein>
    <submittedName>
        <fullName evidence="3">Uncharacterized protein</fullName>
    </submittedName>
</protein>
<feature type="signal peptide" evidence="2">
    <location>
        <begin position="1"/>
        <end position="27"/>
    </location>
</feature>
<evidence type="ECO:0000256" key="1">
    <source>
        <dbReference type="SAM" id="MobiDB-lite"/>
    </source>
</evidence>
<evidence type="ECO:0000313" key="4">
    <source>
        <dbReference type="Proteomes" id="UP000318103"/>
    </source>
</evidence>
<dbReference type="EMBL" id="VFNX01000001">
    <property type="protein sequence ID" value="TQK98503.1"/>
    <property type="molecule type" value="Genomic_DNA"/>
</dbReference>
<dbReference type="Proteomes" id="UP000318103">
    <property type="component" value="Unassembled WGS sequence"/>
</dbReference>
<evidence type="ECO:0000256" key="2">
    <source>
        <dbReference type="SAM" id="SignalP"/>
    </source>
</evidence>